<dbReference type="GO" id="GO:0008540">
    <property type="term" value="C:proteasome regulatory particle, base subcomplex"/>
    <property type="evidence" value="ECO:0000318"/>
    <property type="project" value="GO_Central"/>
</dbReference>
<dbReference type="EMBL" id="LFYR01002027">
    <property type="protein sequence ID" value="KMZ57714.1"/>
    <property type="molecule type" value="Genomic_DNA"/>
</dbReference>
<evidence type="ECO:0000256" key="12">
    <source>
        <dbReference type="SAM" id="Coils"/>
    </source>
</evidence>
<organism evidence="14 15">
    <name type="scientific">Zostera marina</name>
    <name type="common">Eelgrass</name>
    <dbReference type="NCBI Taxonomy" id="29655"/>
    <lineage>
        <taxon>Eukaryota</taxon>
        <taxon>Viridiplantae</taxon>
        <taxon>Streptophyta</taxon>
        <taxon>Embryophyta</taxon>
        <taxon>Tracheophyta</taxon>
        <taxon>Spermatophyta</taxon>
        <taxon>Magnoliopsida</taxon>
        <taxon>Liliopsida</taxon>
        <taxon>Zosteraceae</taxon>
        <taxon>Zostera</taxon>
    </lineage>
</organism>
<dbReference type="GO" id="GO:0016887">
    <property type="term" value="F:ATP hydrolysis activity"/>
    <property type="evidence" value="ECO:0007669"/>
    <property type="project" value="InterPro"/>
</dbReference>
<evidence type="ECO:0000256" key="8">
    <source>
        <dbReference type="ARBA" id="ARBA00023242"/>
    </source>
</evidence>
<dbReference type="AlphaFoldDB" id="A0A0K9NLS0"/>
<dbReference type="InterPro" id="IPR003593">
    <property type="entry name" value="AAA+_ATPase"/>
</dbReference>
<dbReference type="InterPro" id="IPR003960">
    <property type="entry name" value="ATPase_AAA_CS"/>
</dbReference>
<evidence type="ECO:0000256" key="7">
    <source>
        <dbReference type="ARBA" id="ARBA00022942"/>
    </source>
</evidence>
<dbReference type="SMART" id="SM00382">
    <property type="entry name" value="AAA"/>
    <property type="match status" value="1"/>
</dbReference>
<evidence type="ECO:0000256" key="3">
    <source>
        <dbReference type="ARBA" id="ARBA00006914"/>
    </source>
</evidence>
<gene>
    <name evidence="14" type="ORF">ZOSMA_82G00260</name>
</gene>
<dbReference type="InterPro" id="IPR032501">
    <property type="entry name" value="Prot_ATP_ID_OB_2nd"/>
</dbReference>
<dbReference type="STRING" id="29655.A0A0K9NLS0"/>
<evidence type="ECO:0000256" key="9">
    <source>
        <dbReference type="ARBA" id="ARBA00024661"/>
    </source>
</evidence>
<dbReference type="InterPro" id="IPR003959">
    <property type="entry name" value="ATPase_AAA_core"/>
</dbReference>
<evidence type="ECO:0000313" key="15">
    <source>
        <dbReference type="Proteomes" id="UP000036987"/>
    </source>
</evidence>
<evidence type="ECO:0000256" key="10">
    <source>
        <dbReference type="ARBA" id="ARBA00068703"/>
    </source>
</evidence>
<dbReference type="OrthoDB" id="10255768at2759"/>
<dbReference type="PANTHER" id="PTHR23073">
    <property type="entry name" value="26S PROTEASOME REGULATORY SUBUNIT"/>
    <property type="match status" value="1"/>
</dbReference>
<dbReference type="SUPFAM" id="SSF52540">
    <property type="entry name" value="P-loop containing nucleoside triphosphate hydrolases"/>
    <property type="match status" value="1"/>
</dbReference>
<evidence type="ECO:0000256" key="2">
    <source>
        <dbReference type="ARBA" id="ARBA00004496"/>
    </source>
</evidence>
<feature type="domain" description="AAA+ ATPase" evidence="13">
    <location>
        <begin position="192"/>
        <end position="331"/>
    </location>
</feature>
<reference evidence="15" key="1">
    <citation type="journal article" date="2016" name="Nature">
        <title>The genome of the seagrass Zostera marina reveals angiosperm adaptation to the sea.</title>
        <authorList>
            <person name="Olsen J.L."/>
            <person name="Rouze P."/>
            <person name="Verhelst B."/>
            <person name="Lin Y.-C."/>
            <person name="Bayer T."/>
            <person name="Collen J."/>
            <person name="Dattolo E."/>
            <person name="De Paoli E."/>
            <person name="Dittami S."/>
            <person name="Maumus F."/>
            <person name="Michel G."/>
            <person name="Kersting A."/>
            <person name="Lauritano C."/>
            <person name="Lohaus R."/>
            <person name="Toepel M."/>
            <person name="Tonon T."/>
            <person name="Vanneste K."/>
            <person name="Amirebrahimi M."/>
            <person name="Brakel J."/>
            <person name="Bostroem C."/>
            <person name="Chovatia M."/>
            <person name="Grimwood J."/>
            <person name="Jenkins J.W."/>
            <person name="Jueterbock A."/>
            <person name="Mraz A."/>
            <person name="Stam W.T."/>
            <person name="Tice H."/>
            <person name="Bornberg-Bauer E."/>
            <person name="Green P.J."/>
            <person name="Pearson G.A."/>
            <person name="Procaccini G."/>
            <person name="Duarte C.M."/>
            <person name="Schmutz J."/>
            <person name="Reusch T.B.H."/>
            <person name="Van de Peer Y."/>
        </authorList>
    </citation>
    <scope>NUCLEOTIDE SEQUENCE [LARGE SCALE GENOMIC DNA]</scope>
    <source>
        <strain evidence="15">cv. Finnish</strain>
    </source>
</reference>
<keyword evidence="8" id="KW-0539">Nucleus</keyword>
<evidence type="ECO:0000256" key="5">
    <source>
        <dbReference type="ARBA" id="ARBA00022741"/>
    </source>
</evidence>
<dbReference type="Gene3D" id="2.40.50.140">
    <property type="entry name" value="Nucleic acid-binding proteins"/>
    <property type="match status" value="1"/>
</dbReference>
<dbReference type="GO" id="GO:0005737">
    <property type="term" value="C:cytoplasm"/>
    <property type="evidence" value="ECO:0007669"/>
    <property type="project" value="UniProtKB-SubCell"/>
</dbReference>
<comment type="caution">
    <text evidence="14">The sequence shown here is derived from an EMBL/GenBank/DDBJ whole genome shotgun (WGS) entry which is preliminary data.</text>
</comment>
<evidence type="ECO:0000259" key="13">
    <source>
        <dbReference type="SMART" id="SM00382"/>
    </source>
</evidence>
<dbReference type="GO" id="GO:0005634">
    <property type="term" value="C:nucleus"/>
    <property type="evidence" value="ECO:0007669"/>
    <property type="project" value="UniProtKB-SubCell"/>
</dbReference>
<dbReference type="GO" id="GO:0043161">
    <property type="term" value="P:proteasome-mediated ubiquitin-dependent protein catabolic process"/>
    <property type="evidence" value="ECO:0000318"/>
    <property type="project" value="GO_Central"/>
</dbReference>
<dbReference type="Gene3D" id="1.10.8.60">
    <property type="match status" value="1"/>
</dbReference>
<dbReference type="FunFam" id="2.40.50.140:FF:000046">
    <property type="entry name" value="26S protease regulatory subunit 6B"/>
    <property type="match status" value="1"/>
</dbReference>
<dbReference type="GO" id="GO:0036402">
    <property type="term" value="F:proteasome-activating activity"/>
    <property type="evidence" value="ECO:0000318"/>
    <property type="project" value="GO_Central"/>
</dbReference>
<dbReference type="Proteomes" id="UP000036987">
    <property type="component" value="Unassembled WGS sequence"/>
</dbReference>
<dbReference type="GO" id="GO:0005524">
    <property type="term" value="F:ATP binding"/>
    <property type="evidence" value="ECO:0007669"/>
    <property type="project" value="UniProtKB-KW"/>
</dbReference>
<dbReference type="FunFam" id="3.40.50.300:FF:000033">
    <property type="entry name" value="26S protease regulatory subunit 6B"/>
    <property type="match status" value="1"/>
</dbReference>
<keyword evidence="12" id="KW-0175">Coiled coil</keyword>
<name>A0A0K9NLS0_ZOSMR</name>
<dbReference type="InterPro" id="IPR012340">
    <property type="entry name" value="NA-bd_OB-fold"/>
</dbReference>
<evidence type="ECO:0000256" key="6">
    <source>
        <dbReference type="ARBA" id="ARBA00022840"/>
    </source>
</evidence>
<evidence type="ECO:0000313" key="14">
    <source>
        <dbReference type="EMBL" id="KMZ57714.1"/>
    </source>
</evidence>
<dbReference type="Pfam" id="PF16450">
    <property type="entry name" value="Prot_ATP_ID_OB_C"/>
    <property type="match status" value="1"/>
</dbReference>
<comment type="similarity">
    <text evidence="3 11">Belongs to the AAA ATPase family.</text>
</comment>
<evidence type="ECO:0000256" key="11">
    <source>
        <dbReference type="RuleBase" id="RU003651"/>
    </source>
</evidence>
<dbReference type="InterPro" id="IPR027417">
    <property type="entry name" value="P-loop_NTPase"/>
</dbReference>
<protein>
    <recommendedName>
        <fullName evidence="10">26S proteasome regulatory subunit 6B homolog</fullName>
    </recommendedName>
</protein>
<sequence length="412" mass="46414">MVALAMIVDPKPFSILQPNCLPSPVDYCSGVDDVYTQFKKLKKEIEFIDIQEEYLKDEYKNLKNEYLIAQKEVKRIQTLPLIIGELLEMVDQNSGIIASTTGTNYHVRILSTINRELLKPCTSVALHRHSYACVDVLPAEADSGISLMSQSEKPDVCYDDIGGCDIQKQEIREAIELPLTHYSLYKQIGINPPKGVLLYGPPGTGKTMLAKAVANHTTAAFIRVAGSQFLQKYLGDGSSRVRDVFRLAKENAPSIIFIDEVDAIATTRFDAQTGADREVQRVLMELLNQMDGFDQILNVKVILATNRADILDPALLRPGRLDRKIEFHLPDKRQKRLVFQVCTAKMNLSDEVDLEDYVSRPDKISSAEITAICQEAGMQAVRKNRYVVLPKDFEKGYRTNVKKISAEFDFYK</sequence>
<comment type="function">
    <text evidence="9">The 26S proteasome is involved in the ATP-dependent degradation of ubiquitinated proteins. The regulatory (or ATPase) complex confers ATP dependency and substrate specificity to the 26S complex.</text>
</comment>
<dbReference type="PROSITE" id="PS00674">
    <property type="entry name" value="AAA"/>
    <property type="match status" value="1"/>
</dbReference>
<dbReference type="InterPro" id="IPR050221">
    <property type="entry name" value="26S_Proteasome_ATPase"/>
</dbReference>
<keyword evidence="6 11" id="KW-0067">ATP-binding</keyword>
<evidence type="ECO:0000256" key="4">
    <source>
        <dbReference type="ARBA" id="ARBA00022490"/>
    </source>
</evidence>
<keyword evidence="5 11" id="KW-0547">Nucleotide-binding</keyword>
<keyword evidence="4" id="KW-0963">Cytoplasm</keyword>
<evidence type="ECO:0000256" key="1">
    <source>
        <dbReference type="ARBA" id="ARBA00004123"/>
    </source>
</evidence>
<dbReference type="Pfam" id="PF00004">
    <property type="entry name" value="AAA"/>
    <property type="match status" value="1"/>
</dbReference>
<proteinExistence type="inferred from homology"/>
<keyword evidence="7" id="KW-0647">Proteasome</keyword>
<comment type="subcellular location">
    <subcellularLocation>
        <location evidence="2">Cytoplasm</location>
    </subcellularLocation>
    <subcellularLocation>
        <location evidence="1">Nucleus</location>
    </subcellularLocation>
</comment>
<keyword evidence="15" id="KW-1185">Reference proteome</keyword>
<accession>A0A0K9NLS0</accession>
<feature type="coiled-coil region" evidence="12">
    <location>
        <begin position="45"/>
        <end position="79"/>
    </location>
</feature>
<dbReference type="Gene3D" id="3.40.50.300">
    <property type="entry name" value="P-loop containing nucleotide triphosphate hydrolases"/>
    <property type="match status" value="1"/>
</dbReference>
<dbReference type="FunFam" id="1.10.8.60:FF:000018">
    <property type="entry name" value="26S protease regulatory subunit 6B"/>
    <property type="match status" value="1"/>
</dbReference>